<dbReference type="PANTHER" id="PTHR38765">
    <property type="entry name" value="DUF484 DOMAIN-CONTAINING PROTEIN"/>
    <property type="match status" value="1"/>
</dbReference>
<keyword evidence="2" id="KW-1185">Reference proteome</keyword>
<dbReference type="PANTHER" id="PTHR38765:SF1">
    <property type="entry name" value="DUF484 DOMAIN-CONTAINING PROTEIN"/>
    <property type="match status" value="1"/>
</dbReference>
<comment type="caution">
    <text evidence="1">The sequence shown here is derived from an EMBL/GenBank/DDBJ whole genome shotgun (WGS) entry which is preliminary data.</text>
</comment>
<name>A0A953N7B0_9BURK</name>
<dbReference type="InterPro" id="IPR007435">
    <property type="entry name" value="DUF484"/>
</dbReference>
<organism evidence="1 2">
    <name type="scientific">Zwartia hollandica</name>
    <dbReference type="NCBI Taxonomy" id="324606"/>
    <lineage>
        <taxon>Bacteria</taxon>
        <taxon>Pseudomonadati</taxon>
        <taxon>Pseudomonadota</taxon>
        <taxon>Betaproteobacteria</taxon>
        <taxon>Burkholderiales</taxon>
        <taxon>Alcaligenaceae</taxon>
        <taxon>Zwartia</taxon>
    </lineage>
</organism>
<dbReference type="Proteomes" id="UP000739565">
    <property type="component" value="Unassembled WGS sequence"/>
</dbReference>
<gene>
    <name evidence="1" type="ORF">KZZ10_06115</name>
</gene>
<sequence length="234" mass="25639">MTDSLTAQNVARFLQEHPEFFVQHAELFSTIEVPHPHQARAISLGERQILTLRERLKDFEFRLAELVRNAALNELTTDKLNRWCVRMLAEPIGAQVPEQVAQGLSEQFNLQEVGMRLWDLDLPEEGIGEAVSDEVRDYANALTTPYCGSDTKLTAASWLRTPPASFAVLALRPAPNAPAFGLLVLGSDDAERFAPDMGRAFLQTVGILASAALTRLSSADGSGSPDIPTLNTRA</sequence>
<dbReference type="EMBL" id="JAHXRI010000006">
    <property type="protein sequence ID" value="MBZ1350216.1"/>
    <property type="molecule type" value="Genomic_DNA"/>
</dbReference>
<dbReference type="Gene3D" id="3.30.450.40">
    <property type="match status" value="1"/>
</dbReference>
<reference evidence="1" key="1">
    <citation type="submission" date="2021-07" db="EMBL/GenBank/DDBJ databases">
        <title>New genus and species of the family Alcaligenaceae.</title>
        <authorList>
            <person name="Hahn M.W."/>
        </authorList>
    </citation>
    <scope>NUCLEOTIDE SEQUENCE</scope>
    <source>
        <strain evidence="1">LF4-65</strain>
    </source>
</reference>
<dbReference type="RefSeq" id="WP_259660606.1">
    <property type="nucleotide sequence ID" value="NZ_JAHXRI010000006.1"/>
</dbReference>
<evidence type="ECO:0000313" key="1">
    <source>
        <dbReference type="EMBL" id="MBZ1350216.1"/>
    </source>
</evidence>
<dbReference type="InterPro" id="IPR029016">
    <property type="entry name" value="GAF-like_dom_sf"/>
</dbReference>
<dbReference type="AlphaFoldDB" id="A0A953N7B0"/>
<protein>
    <submittedName>
        <fullName evidence="1">DUF484 family protein</fullName>
    </submittedName>
</protein>
<proteinExistence type="predicted"/>
<dbReference type="Pfam" id="PF04340">
    <property type="entry name" value="DUF484"/>
    <property type="match status" value="1"/>
</dbReference>
<accession>A0A953N7B0</accession>
<evidence type="ECO:0000313" key="2">
    <source>
        <dbReference type="Proteomes" id="UP000739565"/>
    </source>
</evidence>